<name>A0ABN8ITZ6_9NEOP</name>
<dbReference type="EMBL" id="OW152840">
    <property type="protein sequence ID" value="CAH2061731.1"/>
    <property type="molecule type" value="Genomic_DNA"/>
</dbReference>
<protein>
    <submittedName>
        <fullName evidence="2">Uncharacterized protein</fullName>
    </submittedName>
</protein>
<evidence type="ECO:0000313" key="2">
    <source>
        <dbReference type="EMBL" id="CAH2061731.1"/>
    </source>
</evidence>
<dbReference type="Proteomes" id="UP000837857">
    <property type="component" value="Chromosome 28"/>
</dbReference>
<reference evidence="2" key="1">
    <citation type="submission" date="2022-03" db="EMBL/GenBank/DDBJ databases">
        <authorList>
            <person name="Martin H S."/>
        </authorList>
    </citation>
    <scope>NUCLEOTIDE SEQUENCE</scope>
</reference>
<proteinExistence type="predicted"/>
<sequence>MQRYPNTPIVSLPTPVNSRRVARDTSPQGGGLRARIARHGRDLISWTYRAVKENIVRKPELNLRTAERKPTRNSSLGAMYHILAADRDYVCVE</sequence>
<organism evidence="2 3">
    <name type="scientific">Iphiclides podalirius</name>
    <name type="common">scarce swallowtail</name>
    <dbReference type="NCBI Taxonomy" id="110791"/>
    <lineage>
        <taxon>Eukaryota</taxon>
        <taxon>Metazoa</taxon>
        <taxon>Ecdysozoa</taxon>
        <taxon>Arthropoda</taxon>
        <taxon>Hexapoda</taxon>
        <taxon>Insecta</taxon>
        <taxon>Pterygota</taxon>
        <taxon>Neoptera</taxon>
        <taxon>Endopterygota</taxon>
        <taxon>Lepidoptera</taxon>
        <taxon>Glossata</taxon>
        <taxon>Ditrysia</taxon>
        <taxon>Papilionoidea</taxon>
        <taxon>Papilionidae</taxon>
        <taxon>Papilioninae</taxon>
        <taxon>Iphiclides</taxon>
    </lineage>
</organism>
<gene>
    <name evidence="2" type="ORF">IPOD504_LOCUS11407</name>
</gene>
<feature type="compositionally biased region" description="Polar residues" evidence="1">
    <location>
        <begin position="1"/>
        <end position="17"/>
    </location>
</feature>
<evidence type="ECO:0000313" key="3">
    <source>
        <dbReference type="Proteomes" id="UP000837857"/>
    </source>
</evidence>
<accession>A0ABN8ITZ6</accession>
<keyword evidence="3" id="KW-1185">Reference proteome</keyword>
<evidence type="ECO:0000256" key="1">
    <source>
        <dbReference type="SAM" id="MobiDB-lite"/>
    </source>
</evidence>
<feature type="region of interest" description="Disordered" evidence="1">
    <location>
        <begin position="1"/>
        <end position="32"/>
    </location>
</feature>
<feature type="non-terminal residue" evidence="2">
    <location>
        <position position="93"/>
    </location>
</feature>